<sequence length="176" mass="19685">MFMFYPSPGPGPEGANWIPGPLEYPDIDYDAIFSQVRRLVKSVIGKERSGLGLAIGEFDPRIAAFWEVGGNYLVLNGALLRKLGETVKDRGELRDYVLVVLMHEYVHSLGFTDELATRKITEQIIRETMGDRSRAARISSQDLWSVYPQLMEATPVHGAPLVIVPRFSTEDLGYIA</sequence>
<reference evidence="1" key="1">
    <citation type="journal article" date="2014" name="Int. J. Syst. Evol. Microbiol.">
        <title>Complete genome sequence of Corynebacterium casei LMG S-19264T (=DSM 44701T), isolated from a smear-ripened cheese.</title>
        <authorList>
            <consortium name="US DOE Joint Genome Institute (JGI-PGF)"/>
            <person name="Walter F."/>
            <person name="Albersmeier A."/>
            <person name="Kalinowski J."/>
            <person name="Ruckert C."/>
        </authorList>
    </citation>
    <scope>NUCLEOTIDE SEQUENCE</scope>
    <source>
        <strain evidence="1">JCM 13583</strain>
    </source>
</reference>
<dbReference type="EMBL" id="BMNY01000002">
    <property type="protein sequence ID" value="GGM76494.1"/>
    <property type="molecule type" value="Genomic_DNA"/>
</dbReference>
<organism evidence="1 2">
    <name type="scientific">Thermogymnomonas acidicola</name>
    <dbReference type="NCBI Taxonomy" id="399579"/>
    <lineage>
        <taxon>Archaea</taxon>
        <taxon>Methanobacteriati</taxon>
        <taxon>Thermoplasmatota</taxon>
        <taxon>Thermoplasmata</taxon>
        <taxon>Thermoplasmatales</taxon>
        <taxon>Thermogymnomonas</taxon>
    </lineage>
</organism>
<gene>
    <name evidence="1" type="ORF">GCM10007108_13180</name>
</gene>
<dbReference type="RefSeq" id="WP_188681458.1">
    <property type="nucleotide sequence ID" value="NZ_BMNY01000002.1"/>
</dbReference>
<dbReference type="AlphaFoldDB" id="A0AA37F9X5"/>
<comment type="caution">
    <text evidence="1">The sequence shown here is derived from an EMBL/GenBank/DDBJ whole genome shotgun (WGS) entry which is preliminary data.</text>
</comment>
<keyword evidence="2" id="KW-1185">Reference proteome</keyword>
<reference evidence="1" key="2">
    <citation type="submission" date="2022-09" db="EMBL/GenBank/DDBJ databases">
        <authorList>
            <person name="Sun Q."/>
            <person name="Ohkuma M."/>
        </authorList>
    </citation>
    <scope>NUCLEOTIDE SEQUENCE</scope>
    <source>
        <strain evidence="1">JCM 13583</strain>
    </source>
</reference>
<name>A0AA37F9X5_9ARCH</name>
<evidence type="ECO:0000313" key="1">
    <source>
        <dbReference type="EMBL" id="GGM76494.1"/>
    </source>
</evidence>
<accession>A0AA37F9X5</accession>
<dbReference type="Proteomes" id="UP000632195">
    <property type="component" value="Unassembled WGS sequence"/>
</dbReference>
<proteinExistence type="predicted"/>
<protein>
    <submittedName>
        <fullName evidence="1">Uncharacterized protein</fullName>
    </submittedName>
</protein>
<evidence type="ECO:0000313" key="2">
    <source>
        <dbReference type="Proteomes" id="UP000632195"/>
    </source>
</evidence>